<dbReference type="Gene3D" id="3.55.30.10">
    <property type="entry name" value="Hsp33 domain"/>
    <property type="match status" value="1"/>
</dbReference>
<dbReference type="SUPFAM" id="SSF118352">
    <property type="entry name" value="HSP33 redox switch-like"/>
    <property type="match status" value="1"/>
</dbReference>
<dbReference type="InterPro" id="IPR000397">
    <property type="entry name" value="Heat_shock_Hsp33"/>
</dbReference>
<evidence type="ECO:0000256" key="6">
    <source>
        <dbReference type="HAMAP-Rule" id="MF_00117"/>
    </source>
</evidence>
<feature type="disulfide bond" description="Redox-active" evidence="6">
    <location>
        <begin position="238"/>
        <end position="240"/>
    </location>
</feature>
<dbReference type="PIRSF" id="PIRSF005261">
    <property type="entry name" value="Heat_shock_Hsp33"/>
    <property type="match status" value="1"/>
</dbReference>
<organism evidence="7 8">
    <name type="scientific">Apilactobacillus micheneri</name>
    <dbReference type="NCBI Taxonomy" id="1899430"/>
    <lineage>
        <taxon>Bacteria</taxon>
        <taxon>Bacillati</taxon>
        <taxon>Bacillota</taxon>
        <taxon>Bacilli</taxon>
        <taxon>Lactobacillales</taxon>
        <taxon>Lactobacillaceae</taxon>
        <taxon>Apilactobacillus</taxon>
    </lineage>
</organism>
<evidence type="ECO:0000313" key="7">
    <source>
        <dbReference type="EMBL" id="TPR42993.1"/>
    </source>
</evidence>
<dbReference type="NCBIfam" id="NF001033">
    <property type="entry name" value="PRK00114.1"/>
    <property type="match status" value="1"/>
</dbReference>
<sequence>MSDYLTKSVTKDGMFRAYAMEATELVSEAQKDHNTWPTSSAALGRSLVASLLLSSSVLKGNESMTVKVMGDGPAGTIVVDADAKGHVKGYMHNPYVDIPLNKHHKLDVGGAIGHNGTLQVMKSQGGTEPYTSNVDLVSGEIGDDFTYYLAQSEQIPSAVGVSVYVNQDGTIGAAGGYLIQVLPGASDDAIDKLEERLKSIPMISELFLSKQKPEDILRLIFGEDNLTILQNLPVAFKCDCSKEKFADEIAGIGNKEIQAMIDEDHGAKVVCNFCQTTYNFSEDDLKKLEKPTKDDKK</sequence>
<dbReference type="CDD" id="cd00498">
    <property type="entry name" value="Hsp33"/>
    <property type="match status" value="1"/>
</dbReference>
<keyword evidence="1 6" id="KW-0963">Cytoplasm</keyword>
<accession>A0A9Q8ILB0</accession>
<keyword evidence="5 6" id="KW-0676">Redox-active center</keyword>
<reference evidence="7" key="1">
    <citation type="submission" date="2018-08" db="EMBL/GenBank/DDBJ databases">
        <title>Comparative genomics of wild bee and flower associated Lactobacillus reveals potential adaptation to the bee host.</title>
        <authorList>
            <person name="Vuong H.Q."/>
            <person name="Mcfrederick Q.S."/>
        </authorList>
    </citation>
    <scope>NUCLEOTIDE SEQUENCE</scope>
    <source>
        <strain evidence="7">HV_63</strain>
    </source>
</reference>
<dbReference type="PANTHER" id="PTHR30111">
    <property type="entry name" value="33 KDA CHAPERONIN"/>
    <property type="match status" value="1"/>
</dbReference>
<proteinExistence type="inferred from homology"/>
<evidence type="ECO:0000256" key="5">
    <source>
        <dbReference type="ARBA" id="ARBA00023284"/>
    </source>
</evidence>
<evidence type="ECO:0000256" key="4">
    <source>
        <dbReference type="ARBA" id="ARBA00023186"/>
    </source>
</evidence>
<dbReference type="InterPro" id="IPR016153">
    <property type="entry name" value="Heat_shock_Hsp33_N"/>
</dbReference>
<evidence type="ECO:0000256" key="3">
    <source>
        <dbReference type="ARBA" id="ARBA00023157"/>
    </source>
</evidence>
<comment type="PTM">
    <text evidence="6">Under oxidizing conditions two disulfide bonds are formed involving the reactive cysteines. Under reducing conditions zinc is bound to the reactive cysteines and the protein is inactive.</text>
</comment>
<dbReference type="EMBL" id="QUBG01000008">
    <property type="protein sequence ID" value="TPR42993.1"/>
    <property type="molecule type" value="Genomic_DNA"/>
</dbReference>
<dbReference type="Proteomes" id="UP000784700">
    <property type="component" value="Unassembled WGS sequence"/>
</dbReference>
<evidence type="ECO:0000256" key="2">
    <source>
        <dbReference type="ARBA" id="ARBA00022833"/>
    </source>
</evidence>
<keyword evidence="2 6" id="KW-0862">Zinc</keyword>
<dbReference type="AlphaFoldDB" id="A0A9Q8ILB0"/>
<dbReference type="GO" id="GO:0042026">
    <property type="term" value="P:protein refolding"/>
    <property type="evidence" value="ECO:0007669"/>
    <property type="project" value="TreeGrafter"/>
</dbReference>
<dbReference type="RefSeq" id="WP_140924822.1">
    <property type="nucleotide sequence ID" value="NZ_QUBF01000009.1"/>
</dbReference>
<gene>
    <name evidence="6" type="primary">hslO</name>
    <name evidence="7" type="ORF">DY130_06520</name>
</gene>
<dbReference type="GO" id="GO:0005737">
    <property type="term" value="C:cytoplasm"/>
    <property type="evidence" value="ECO:0007669"/>
    <property type="project" value="UniProtKB-SubCell"/>
</dbReference>
<protein>
    <recommendedName>
        <fullName evidence="6">33 kDa chaperonin</fullName>
    </recommendedName>
    <alternativeName>
        <fullName evidence="6">Heat shock protein 33 homolog</fullName>
        <shortName evidence="6">HSP33</shortName>
    </alternativeName>
</protein>
<dbReference type="Pfam" id="PF01430">
    <property type="entry name" value="HSP33"/>
    <property type="match status" value="1"/>
</dbReference>
<dbReference type="SUPFAM" id="SSF64397">
    <property type="entry name" value="Hsp33 domain"/>
    <property type="match status" value="1"/>
</dbReference>
<dbReference type="GO" id="GO:0051082">
    <property type="term" value="F:unfolded protein binding"/>
    <property type="evidence" value="ECO:0007669"/>
    <property type="project" value="UniProtKB-UniRule"/>
</dbReference>
<comment type="subcellular location">
    <subcellularLocation>
        <location evidence="6">Cytoplasm</location>
    </subcellularLocation>
</comment>
<keyword evidence="3 6" id="KW-1015">Disulfide bond</keyword>
<dbReference type="GO" id="GO:0044183">
    <property type="term" value="F:protein folding chaperone"/>
    <property type="evidence" value="ECO:0007669"/>
    <property type="project" value="TreeGrafter"/>
</dbReference>
<dbReference type="Gene3D" id="3.90.1280.10">
    <property type="entry name" value="HSP33 redox switch-like"/>
    <property type="match status" value="1"/>
</dbReference>
<evidence type="ECO:0000256" key="1">
    <source>
        <dbReference type="ARBA" id="ARBA00022490"/>
    </source>
</evidence>
<dbReference type="PANTHER" id="PTHR30111:SF1">
    <property type="entry name" value="33 KDA CHAPERONIN"/>
    <property type="match status" value="1"/>
</dbReference>
<name>A0A9Q8ILB0_9LACO</name>
<comment type="similarity">
    <text evidence="6">Belongs to the HSP33 family.</text>
</comment>
<feature type="disulfide bond" description="Redox-active" evidence="6">
    <location>
        <begin position="271"/>
        <end position="274"/>
    </location>
</feature>
<dbReference type="HAMAP" id="MF_00117">
    <property type="entry name" value="HslO"/>
    <property type="match status" value="1"/>
</dbReference>
<keyword evidence="4 6" id="KW-0143">Chaperone</keyword>
<evidence type="ECO:0000313" key="8">
    <source>
        <dbReference type="Proteomes" id="UP000784700"/>
    </source>
</evidence>
<comment type="caution">
    <text evidence="7">The sequence shown here is derived from an EMBL/GenBank/DDBJ whole genome shotgun (WGS) entry which is preliminary data.</text>
</comment>
<comment type="function">
    <text evidence="6">Redox regulated molecular chaperone. Protects both thermally unfolding and oxidatively damaged proteins from irreversible aggregation. Plays an important role in the bacterial defense system toward oxidative stress.</text>
</comment>
<dbReference type="InterPro" id="IPR016154">
    <property type="entry name" value="Heat_shock_Hsp33_C"/>
</dbReference>